<dbReference type="Proteomes" id="UP000475928">
    <property type="component" value="Unassembled WGS sequence"/>
</dbReference>
<dbReference type="EMBL" id="BLLH01000004">
    <property type="protein sequence ID" value="GFH40589.1"/>
    <property type="molecule type" value="Genomic_DNA"/>
</dbReference>
<organism evidence="1 2">
    <name type="scientific">Pseudolactococcus insecticola</name>
    <dbReference type="NCBI Taxonomy" id="2709158"/>
    <lineage>
        <taxon>Bacteria</taxon>
        <taxon>Bacillati</taxon>
        <taxon>Bacillota</taxon>
        <taxon>Bacilli</taxon>
        <taxon>Lactobacillales</taxon>
        <taxon>Streptococcaceae</taxon>
        <taxon>Pseudolactococcus</taxon>
    </lineage>
</organism>
<comment type="caution">
    <text evidence="1">The sequence shown here is derived from an EMBL/GenBank/DDBJ whole genome shotgun (WGS) entry which is preliminary data.</text>
</comment>
<reference evidence="1 2" key="1">
    <citation type="submission" date="2020-02" db="EMBL/GenBank/DDBJ databases">
        <title>Draft genome sequence of Lactococcus sp. Hs20B0-1.</title>
        <authorList>
            <person name="Noda S."/>
            <person name="Yuki M."/>
            <person name="Ohkuma M."/>
        </authorList>
    </citation>
    <scope>NUCLEOTIDE SEQUENCE [LARGE SCALE GENOMIC DNA]</scope>
    <source>
        <strain evidence="1 2">Hs20B0-1</strain>
    </source>
</reference>
<evidence type="ECO:0000313" key="1">
    <source>
        <dbReference type="EMBL" id="GFH40589.1"/>
    </source>
</evidence>
<dbReference type="AlphaFoldDB" id="A0A6A0B5A0"/>
<protein>
    <submittedName>
        <fullName evidence="1">Uncharacterized protein</fullName>
    </submittedName>
</protein>
<keyword evidence="2" id="KW-1185">Reference proteome</keyword>
<dbReference type="RefSeq" id="WP_172356255.1">
    <property type="nucleotide sequence ID" value="NZ_BLLH01000004.1"/>
</dbReference>
<name>A0A6A0B5A0_9LACT</name>
<accession>A0A6A0B5A0</accession>
<gene>
    <name evidence="1" type="ORF">Hs20B_09870</name>
</gene>
<evidence type="ECO:0000313" key="2">
    <source>
        <dbReference type="Proteomes" id="UP000475928"/>
    </source>
</evidence>
<proteinExistence type="predicted"/>
<sequence>MTLDVNKQEMTIMGVKFDNRPDFEAVWYAVSSNMIEGWQPKVAFIEKMRLRMIELRKGAVNA</sequence>